<dbReference type="Gene3D" id="3.10.196.10">
    <property type="entry name" value="Vitamin B12-dependent methionine synthase, activation domain"/>
    <property type="match status" value="1"/>
</dbReference>
<keyword evidence="1" id="KW-0808">Transferase</keyword>
<evidence type="ECO:0000313" key="3">
    <source>
        <dbReference type="EMBL" id="MBB3327676.1"/>
    </source>
</evidence>
<keyword evidence="1" id="KW-0489">Methyltransferase</keyword>
<proteinExistence type="predicted"/>
<keyword evidence="4" id="KW-1185">Reference proteome</keyword>
<gene>
    <name evidence="3" type="ORF">FHX39_002620</name>
</gene>
<protein>
    <recommendedName>
        <fullName evidence="2">AdoMet activation domain-containing protein</fullName>
    </recommendedName>
</protein>
<dbReference type="InterPro" id="IPR004223">
    <property type="entry name" value="VitB12-dep_Met_synth_activ_dom"/>
</dbReference>
<dbReference type="EMBL" id="JACHZG010000001">
    <property type="protein sequence ID" value="MBB3327676.1"/>
    <property type="molecule type" value="Genomic_DNA"/>
</dbReference>
<dbReference type="Proteomes" id="UP000565572">
    <property type="component" value="Unassembled WGS sequence"/>
</dbReference>
<sequence length="40" mass="4507">MAMWPGAAVSGWYFAHPESQYFVVGRIGRDQVSEYATRKG</sequence>
<dbReference type="SUPFAM" id="SSF56507">
    <property type="entry name" value="Methionine synthase activation domain-like"/>
    <property type="match status" value="1"/>
</dbReference>
<dbReference type="PROSITE" id="PS50974">
    <property type="entry name" value="ADOMET_ACTIVATION"/>
    <property type="match status" value="1"/>
</dbReference>
<comment type="caution">
    <text evidence="3">The sequence shown here is derived from an EMBL/GenBank/DDBJ whole genome shotgun (WGS) entry which is preliminary data.</text>
</comment>
<evidence type="ECO:0000259" key="2">
    <source>
        <dbReference type="PROSITE" id="PS50974"/>
    </source>
</evidence>
<reference evidence="3 4" key="1">
    <citation type="submission" date="2020-08" db="EMBL/GenBank/DDBJ databases">
        <title>Sequencing the genomes of 1000 actinobacteria strains.</title>
        <authorList>
            <person name="Klenk H.-P."/>
        </authorList>
    </citation>
    <scope>NUCLEOTIDE SEQUENCE [LARGE SCALE GENOMIC DNA]</scope>
    <source>
        <strain evidence="3 4">DSM 11053</strain>
    </source>
</reference>
<evidence type="ECO:0000313" key="4">
    <source>
        <dbReference type="Proteomes" id="UP000565572"/>
    </source>
</evidence>
<feature type="domain" description="AdoMet activation" evidence="2">
    <location>
        <begin position="1"/>
        <end position="40"/>
    </location>
</feature>
<accession>A0A7W5JWM4</accession>
<dbReference type="GO" id="GO:0008705">
    <property type="term" value="F:methionine synthase activity"/>
    <property type="evidence" value="ECO:0007669"/>
    <property type="project" value="InterPro"/>
</dbReference>
<evidence type="ECO:0000256" key="1">
    <source>
        <dbReference type="PROSITE-ProRule" id="PRU00346"/>
    </source>
</evidence>
<organism evidence="3 4">
    <name type="scientific">Microlunatus antarcticus</name>
    <dbReference type="NCBI Taxonomy" id="53388"/>
    <lineage>
        <taxon>Bacteria</taxon>
        <taxon>Bacillati</taxon>
        <taxon>Actinomycetota</taxon>
        <taxon>Actinomycetes</taxon>
        <taxon>Propionibacteriales</taxon>
        <taxon>Propionibacteriaceae</taxon>
        <taxon>Microlunatus</taxon>
    </lineage>
</organism>
<dbReference type="Pfam" id="PF02965">
    <property type="entry name" value="Met_synt_B12"/>
    <property type="match status" value="1"/>
</dbReference>
<dbReference type="InterPro" id="IPR037010">
    <property type="entry name" value="VitB12-dep_Met_synth_activ_sf"/>
</dbReference>
<dbReference type="AlphaFoldDB" id="A0A7W5JWM4"/>
<name>A0A7W5JWM4_9ACTN</name>
<dbReference type="GO" id="GO:0032259">
    <property type="term" value="P:methylation"/>
    <property type="evidence" value="ECO:0007669"/>
    <property type="project" value="UniProtKB-KW"/>
</dbReference>